<evidence type="ECO:0000256" key="5">
    <source>
        <dbReference type="ARBA" id="ARBA00022597"/>
    </source>
</evidence>
<keyword evidence="3 9" id="KW-0813">Transport</keyword>
<dbReference type="AlphaFoldDB" id="A0A845DVC6"/>
<dbReference type="InterPro" id="IPR050820">
    <property type="entry name" value="MFS_Sugar_Transporter"/>
</dbReference>
<dbReference type="PANTHER" id="PTHR48023:SF4">
    <property type="entry name" value="D-XYLOSE-PROTON SYMPORTER-LIKE 2"/>
    <property type="match status" value="1"/>
</dbReference>
<comment type="similarity">
    <text evidence="2 9">Belongs to the major facilitator superfamily. Sugar transporter (TC 2.A.1.1) family.</text>
</comment>
<feature type="transmembrane region" description="Helical" evidence="10">
    <location>
        <begin position="80"/>
        <end position="99"/>
    </location>
</feature>
<dbReference type="NCBIfam" id="TIGR00879">
    <property type="entry name" value="SP"/>
    <property type="match status" value="1"/>
</dbReference>
<feature type="domain" description="Major facilitator superfamily (MFS) profile" evidence="11">
    <location>
        <begin position="11"/>
        <end position="449"/>
    </location>
</feature>
<dbReference type="Pfam" id="PF00083">
    <property type="entry name" value="Sugar_tr"/>
    <property type="match status" value="1"/>
</dbReference>
<feature type="transmembrane region" description="Helical" evidence="10">
    <location>
        <begin position="359"/>
        <end position="384"/>
    </location>
</feature>
<feature type="transmembrane region" description="Helical" evidence="10">
    <location>
        <begin position="265"/>
        <end position="288"/>
    </location>
</feature>
<dbReference type="InterPro" id="IPR005829">
    <property type="entry name" value="Sugar_transporter_CS"/>
</dbReference>
<dbReference type="InterPro" id="IPR036259">
    <property type="entry name" value="MFS_trans_sf"/>
</dbReference>
<feature type="transmembrane region" description="Helical" evidence="10">
    <location>
        <begin position="308"/>
        <end position="326"/>
    </location>
</feature>
<gene>
    <name evidence="12" type="primary">xylE</name>
    <name evidence="12" type="ORF">GLW04_17080</name>
</gene>
<dbReference type="InterPro" id="IPR047984">
    <property type="entry name" value="XylE-like"/>
</dbReference>
<evidence type="ECO:0000256" key="4">
    <source>
        <dbReference type="ARBA" id="ARBA00022475"/>
    </source>
</evidence>
<keyword evidence="6 10" id="KW-0812">Transmembrane</keyword>
<feature type="transmembrane region" description="Helical" evidence="10">
    <location>
        <begin position="396"/>
        <end position="415"/>
    </location>
</feature>
<dbReference type="RefSeq" id="WP_160839473.1">
    <property type="nucleotide sequence ID" value="NZ_WMET01000005.1"/>
</dbReference>
<keyword evidence="7 10" id="KW-1133">Transmembrane helix</keyword>
<evidence type="ECO:0000256" key="8">
    <source>
        <dbReference type="ARBA" id="ARBA00023136"/>
    </source>
</evidence>
<keyword evidence="5" id="KW-0762">Sugar transport</keyword>
<evidence type="ECO:0000256" key="6">
    <source>
        <dbReference type="ARBA" id="ARBA00022692"/>
    </source>
</evidence>
<protein>
    <submittedName>
        <fullName evidence="12">D-xylose transporter XylE</fullName>
    </submittedName>
</protein>
<evidence type="ECO:0000259" key="11">
    <source>
        <dbReference type="PROSITE" id="PS50850"/>
    </source>
</evidence>
<dbReference type="PROSITE" id="PS50850">
    <property type="entry name" value="MFS"/>
    <property type="match status" value="1"/>
</dbReference>
<dbReference type="PROSITE" id="PS00216">
    <property type="entry name" value="SUGAR_TRANSPORT_1"/>
    <property type="match status" value="2"/>
</dbReference>
<feature type="transmembrane region" description="Helical" evidence="10">
    <location>
        <begin position="7"/>
        <end position="29"/>
    </location>
</feature>
<evidence type="ECO:0000256" key="1">
    <source>
        <dbReference type="ARBA" id="ARBA00004651"/>
    </source>
</evidence>
<comment type="subcellular location">
    <subcellularLocation>
        <location evidence="1">Cell membrane</location>
        <topology evidence="1">Multi-pass membrane protein</topology>
    </subcellularLocation>
</comment>
<dbReference type="InterPro" id="IPR005828">
    <property type="entry name" value="MFS_sugar_transport-like"/>
</dbReference>
<dbReference type="GO" id="GO:0005886">
    <property type="term" value="C:plasma membrane"/>
    <property type="evidence" value="ECO:0007669"/>
    <property type="project" value="UniProtKB-SubCell"/>
</dbReference>
<comment type="caution">
    <text evidence="12">The sequence shown here is derived from an EMBL/GenBank/DDBJ whole genome shotgun (WGS) entry which is preliminary data.</text>
</comment>
<dbReference type="Gene3D" id="1.20.1250.20">
    <property type="entry name" value="MFS general substrate transporter like domains"/>
    <property type="match status" value="2"/>
</dbReference>
<feature type="transmembrane region" description="Helical" evidence="10">
    <location>
        <begin position="119"/>
        <end position="139"/>
    </location>
</feature>
<organism evidence="12 13">
    <name type="scientific">Halobacillus litoralis</name>
    <dbReference type="NCBI Taxonomy" id="45668"/>
    <lineage>
        <taxon>Bacteria</taxon>
        <taxon>Bacillati</taxon>
        <taxon>Bacillota</taxon>
        <taxon>Bacilli</taxon>
        <taxon>Bacillales</taxon>
        <taxon>Bacillaceae</taxon>
        <taxon>Halobacillus</taxon>
    </lineage>
</organism>
<reference evidence="12 13" key="1">
    <citation type="submission" date="2019-11" db="EMBL/GenBank/DDBJ databases">
        <title>Genome sequences of 17 halophilic strains isolated from different environments.</title>
        <authorList>
            <person name="Furrow R.E."/>
        </authorList>
    </citation>
    <scope>NUCLEOTIDE SEQUENCE [LARGE SCALE GENOMIC DNA]</scope>
    <source>
        <strain evidence="12 13">22511_23_Filter</strain>
    </source>
</reference>
<evidence type="ECO:0000256" key="2">
    <source>
        <dbReference type="ARBA" id="ARBA00010992"/>
    </source>
</evidence>
<dbReference type="EMBL" id="WMET01000005">
    <property type="protein sequence ID" value="MYL21621.1"/>
    <property type="molecule type" value="Genomic_DNA"/>
</dbReference>
<feature type="transmembrane region" description="Helical" evidence="10">
    <location>
        <begin position="151"/>
        <end position="169"/>
    </location>
</feature>
<dbReference type="Proteomes" id="UP000460949">
    <property type="component" value="Unassembled WGS sequence"/>
</dbReference>
<dbReference type="CDD" id="cd17359">
    <property type="entry name" value="MFS_XylE_like"/>
    <property type="match status" value="1"/>
</dbReference>
<evidence type="ECO:0000256" key="3">
    <source>
        <dbReference type="ARBA" id="ARBA00022448"/>
    </source>
</evidence>
<accession>A0A845DVC6</accession>
<name>A0A845DVC6_9BACI</name>
<feature type="transmembrane region" description="Helical" evidence="10">
    <location>
        <begin position="333"/>
        <end position="353"/>
    </location>
</feature>
<keyword evidence="8 10" id="KW-0472">Membrane</keyword>
<dbReference type="InterPro" id="IPR003663">
    <property type="entry name" value="Sugar/inositol_transpt"/>
</dbReference>
<dbReference type="InterPro" id="IPR020846">
    <property type="entry name" value="MFS_dom"/>
</dbReference>
<dbReference type="PANTHER" id="PTHR48023">
    <property type="entry name" value="D-XYLOSE-PROTON SYMPORTER-LIKE 2"/>
    <property type="match status" value="1"/>
</dbReference>
<feature type="transmembrane region" description="Helical" evidence="10">
    <location>
        <begin position="49"/>
        <end position="68"/>
    </location>
</feature>
<sequence length="485" mass="53115">MKRSRTYIIFLSVIAALGGLLFGYDTAVISGAEQSLEVYFIDSLGLSKLFQGLTVSSALIGCIAGGLMSGMISDRIGRRNSLIVAAVLFFFSALLSSSPEFLFFTKGEPTMGLFIMFNIYRIIGGIGVGLASGLGPLYISETAPAKIRGKLVTLYNLAIIFGMLVVYIINWRIVAGQSMSWINDIGWRYMFASEAIPALLFFGLLFLVPETPRYLVMKNKDKKAMNILKKVNGSEEAAREIYKNIRQAVDKLDKTKTSIFSYGKLVVSVGLLLAIAQQFVGINVILYYAPRIFANMGASSDSSMLQTIMIGVVNFIFVLIALMFVEKVGRKRLLLIGSVGMAVGMFGIAALSFAGSMGIGALISILVFVAFYNLSFGPLTWVLASELFPNKIRGQVMALTVAVNWGSNLLVSTTFPTLLELGAGFTYGLYGLMCVLSFAFVWKLVPETKGKTLEEIEQYWLSKQQKKKQTKEIGVKKLSGKKVSW</sequence>
<feature type="transmembrane region" description="Helical" evidence="10">
    <location>
        <begin position="427"/>
        <end position="445"/>
    </location>
</feature>
<evidence type="ECO:0000256" key="10">
    <source>
        <dbReference type="SAM" id="Phobius"/>
    </source>
</evidence>
<dbReference type="NCBIfam" id="NF007484">
    <property type="entry name" value="PRK10077.1"/>
    <property type="match status" value="1"/>
</dbReference>
<dbReference type="GO" id="GO:0022857">
    <property type="term" value="F:transmembrane transporter activity"/>
    <property type="evidence" value="ECO:0007669"/>
    <property type="project" value="InterPro"/>
</dbReference>
<dbReference type="SUPFAM" id="SSF103473">
    <property type="entry name" value="MFS general substrate transporter"/>
    <property type="match status" value="1"/>
</dbReference>
<dbReference type="FunFam" id="1.20.1250.20:FF:000122">
    <property type="entry name" value="D-xylose transporter XylE"/>
    <property type="match status" value="1"/>
</dbReference>
<dbReference type="OrthoDB" id="9783823at2"/>
<evidence type="ECO:0000256" key="7">
    <source>
        <dbReference type="ARBA" id="ARBA00022989"/>
    </source>
</evidence>
<evidence type="ECO:0000256" key="9">
    <source>
        <dbReference type="RuleBase" id="RU003346"/>
    </source>
</evidence>
<dbReference type="PRINTS" id="PR00171">
    <property type="entry name" value="SUGRTRNSPORT"/>
</dbReference>
<proteinExistence type="inferred from homology"/>
<evidence type="ECO:0000313" key="12">
    <source>
        <dbReference type="EMBL" id="MYL21621.1"/>
    </source>
</evidence>
<evidence type="ECO:0000313" key="13">
    <source>
        <dbReference type="Proteomes" id="UP000460949"/>
    </source>
</evidence>
<feature type="transmembrane region" description="Helical" evidence="10">
    <location>
        <begin position="189"/>
        <end position="208"/>
    </location>
</feature>
<dbReference type="PROSITE" id="PS00217">
    <property type="entry name" value="SUGAR_TRANSPORT_2"/>
    <property type="match status" value="1"/>
</dbReference>
<keyword evidence="4" id="KW-1003">Cell membrane</keyword>